<dbReference type="Proteomes" id="UP001301958">
    <property type="component" value="Unassembled WGS sequence"/>
</dbReference>
<reference evidence="3" key="2">
    <citation type="submission" date="2023-05" db="EMBL/GenBank/DDBJ databases">
        <authorList>
            <consortium name="Lawrence Berkeley National Laboratory"/>
            <person name="Steindorff A."/>
            <person name="Hensen N."/>
            <person name="Bonometti L."/>
            <person name="Westerberg I."/>
            <person name="Brannstrom I.O."/>
            <person name="Guillou S."/>
            <person name="Cros-Aarteil S."/>
            <person name="Calhoun S."/>
            <person name="Haridas S."/>
            <person name="Kuo A."/>
            <person name="Mondo S."/>
            <person name="Pangilinan J."/>
            <person name="Riley R."/>
            <person name="Labutti K."/>
            <person name="Andreopoulos B."/>
            <person name="Lipzen A."/>
            <person name="Chen C."/>
            <person name="Yanf M."/>
            <person name="Daum C."/>
            <person name="Ng V."/>
            <person name="Clum A."/>
            <person name="Ohm R."/>
            <person name="Martin F."/>
            <person name="Silar P."/>
            <person name="Natvig D."/>
            <person name="Lalanne C."/>
            <person name="Gautier V."/>
            <person name="Ament-Velasquez S.L."/>
            <person name="Kruys A."/>
            <person name="Hutchinson M.I."/>
            <person name="Powell A.J."/>
            <person name="Barry K."/>
            <person name="Miller A.N."/>
            <person name="Grigoriev I.V."/>
            <person name="Debuchy R."/>
            <person name="Gladieux P."/>
            <person name="Thoren M.H."/>
            <person name="Johannesson H."/>
        </authorList>
    </citation>
    <scope>NUCLEOTIDE SEQUENCE</scope>
    <source>
        <strain evidence="3">CBS 990.96</strain>
    </source>
</reference>
<dbReference type="PANTHER" id="PTHR34502:SF5">
    <property type="entry name" value="DUF6594 DOMAIN-CONTAINING PROTEIN"/>
    <property type="match status" value="1"/>
</dbReference>
<dbReference type="InterPro" id="IPR046529">
    <property type="entry name" value="DUF6594"/>
</dbReference>
<feature type="transmembrane region" description="Helical" evidence="1">
    <location>
        <begin position="274"/>
        <end position="292"/>
    </location>
</feature>
<keyword evidence="1" id="KW-0472">Membrane</keyword>
<evidence type="ECO:0000259" key="2">
    <source>
        <dbReference type="Pfam" id="PF20237"/>
    </source>
</evidence>
<dbReference type="AlphaFoldDB" id="A0AAN7BPV8"/>
<gene>
    <name evidence="3" type="ORF">QBC38DRAFT_391334</name>
</gene>
<reference evidence="3" key="1">
    <citation type="journal article" date="2023" name="Mol. Phylogenet. Evol.">
        <title>Genome-scale phylogeny and comparative genomics of the fungal order Sordariales.</title>
        <authorList>
            <person name="Hensen N."/>
            <person name="Bonometti L."/>
            <person name="Westerberg I."/>
            <person name="Brannstrom I.O."/>
            <person name="Guillou S."/>
            <person name="Cros-Aarteil S."/>
            <person name="Calhoun S."/>
            <person name="Haridas S."/>
            <person name="Kuo A."/>
            <person name="Mondo S."/>
            <person name="Pangilinan J."/>
            <person name="Riley R."/>
            <person name="LaButti K."/>
            <person name="Andreopoulos B."/>
            <person name="Lipzen A."/>
            <person name="Chen C."/>
            <person name="Yan M."/>
            <person name="Daum C."/>
            <person name="Ng V."/>
            <person name="Clum A."/>
            <person name="Steindorff A."/>
            <person name="Ohm R.A."/>
            <person name="Martin F."/>
            <person name="Silar P."/>
            <person name="Natvig D.O."/>
            <person name="Lalanne C."/>
            <person name="Gautier V."/>
            <person name="Ament-Velasquez S.L."/>
            <person name="Kruys A."/>
            <person name="Hutchinson M.I."/>
            <person name="Powell A.J."/>
            <person name="Barry K."/>
            <person name="Miller A.N."/>
            <person name="Grigoriev I.V."/>
            <person name="Debuchy R."/>
            <person name="Gladieux P."/>
            <person name="Hiltunen Thoren M."/>
            <person name="Johannesson H."/>
        </authorList>
    </citation>
    <scope>NUCLEOTIDE SEQUENCE</scope>
    <source>
        <strain evidence="3">CBS 990.96</strain>
    </source>
</reference>
<dbReference type="PANTHER" id="PTHR34502">
    <property type="entry name" value="DUF6594 DOMAIN-CONTAINING PROTEIN-RELATED"/>
    <property type="match status" value="1"/>
</dbReference>
<feature type="transmembrane region" description="Helical" evidence="1">
    <location>
        <begin position="224"/>
        <end position="243"/>
    </location>
</feature>
<dbReference type="EMBL" id="MU865333">
    <property type="protein sequence ID" value="KAK4227290.1"/>
    <property type="molecule type" value="Genomic_DNA"/>
</dbReference>
<accession>A0AAN7BPV8</accession>
<evidence type="ECO:0000313" key="3">
    <source>
        <dbReference type="EMBL" id="KAK4227290.1"/>
    </source>
</evidence>
<sequence length="305" mass="34863">MQTSQIPLPPRKTTNSPRGYAKAATLMSIHERLAMFRRFKQLNYQSLLYMQAEIVDLQNELKVLVIRDQGLDEHLEYDLDWWDLAHGKTRSGRQQFNKVKILRKKLVEYNTALLQQVSLAKLESPNKRDLDFLWNWFERPTLGNFPILSPDRESWDPENHDDIMAINPRVSPDNISRWFQNLLSFYHRQLGEKLKLKKPDPPGQGIGENMHSYRESIMEATVDYVVTVVAATIPLTSIVVLYLLKDDGWKLGAMVIFSAMFALAVKTMTNARKIEVFAATAAFAAVNVVFLSPDSTPSPGPQTKS</sequence>
<protein>
    <recommendedName>
        <fullName evidence="2">DUF6594 domain-containing protein</fullName>
    </recommendedName>
</protein>
<dbReference type="Pfam" id="PF20237">
    <property type="entry name" value="DUF6594"/>
    <property type="match status" value="1"/>
</dbReference>
<organism evidence="3 4">
    <name type="scientific">Podospora fimiseda</name>
    <dbReference type="NCBI Taxonomy" id="252190"/>
    <lineage>
        <taxon>Eukaryota</taxon>
        <taxon>Fungi</taxon>
        <taxon>Dikarya</taxon>
        <taxon>Ascomycota</taxon>
        <taxon>Pezizomycotina</taxon>
        <taxon>Sordariomycetes</taxon>
        <taxon>Sordariomycetidae</taxon>
        <taxon>Sordariales</taxon>
        <taxon>Podosporaceae</taxon>
        <taxon>Podospora</taxon>
    </lineage>
</organism>
<keyword evidence="1" id="KW-1133">Transmembrane helix</keyword>
<evidence type="ECO:0000256" key="1">
    <source>
        <dbReference type="SAM" id="Phobius"/>
    </source>
</evidence>
<comment type="caution">
    <text evidence="3">The sequence shown here is derived from an EMBL/GenBank/DDBJ whole genome shotgun (WGS) entry which is preliminary data.</text>
</comment>
<keyword evidence="4" id="KW-1185">Reference proteome</keyword>
<keyword evidence="1" id="KW-0812">Transmembrane</keyword>
<evidence type="ECO:0000313" key="4">
    <source>
        <dbReference type="Proteomes" id="UP001301958"/>
    </source>
</evidence>
<name>A0AAN7BPV8_9PEZI</name>
<feature type="domain" description="DUF6594" evidence="2">
    <location>
        <begin position="20"/>
        <end position="288"/>
    </location>
</feature>
<proteinExistence type="predicted"/>